<gene>
    <name evidence="5" type="ORF">ACJMK2_037322</name>
</gene>
<feature type="repeat" description="WD" evidence="3">
    <location>
        <begin position="52"/>
        <end position="87"/>
    </location>
</feature>
<evidence type="ECO:0008006" key="7">
    <source>
        <dbReference type="Google" id="ProtNLM"/>
    </source>
</evidence>
<dbReference type="PROSITE" id="PS50082">
    <property type="entry name" value="WD_REPEATS_2"/>
    <property type="match status" value="2"/>
</dbReference>
<reference evidence="5 6" key="1">
    <citation type="submission" date="2024-11" db="EMBL/GenBank/DDBJ databases">
        <title>Chromosome-level genome assembly of the freshwater bivalve Anodonta woodiana.</title>
        <authorList>
            <person name="Chen X."/>
        </authorList>
    </citation>
    <scope>NUCLEOTIDE SEQUENCE [LARGE SCALE GENOMIC DNA]</scope>
    <source>
        <strain evidence="5">MN2024</strain>
        <tissue evidence="5">Gills</tissue>
    </source>
</reference>
<feature type="region of interest" description="Disordered" evidence="4">
    <location>
        <begin position="444"/>
        <end position="463"/>
    </location>
</feature>
<dbReference type="Pfam" id="PF00400">
    <property type="entry name" value="WD40"/>
    <property type="match status" value="4"/>
</dbReference>
<dbReference type="Gene3D" id="2.130.10.10">
    <property type="entry name" value="YVTN repeat-like/Quinoprotein amine dehydrogenase"/>
    <property type="match status" value="2"/>
</dbReference>
<dbReference type="InterPro" id="IPR001680">
    <property type="entry name" value="WD40_rpt"/>
</dbReference>
<dbReference type="PROSITE" id="PS50294">
    <property type="entry name" value="WD_REPEATS_REGION"/>
    <property type="match status" value="2"/>
</dbReference>
<feature type="region of interest" description="Disordered" evidence="4">
    <location>
        <begin position="605"/>
        <end position="634"/>
    </location>
</feature>
<feature type="region of interest" description="Disordered" evidence="4">
    <location>
        <begin position="553"/>
        <end position="592"/>
    </location>
</feature>
<feature type="compositionally biased region" description="Basic residues" evidence="4">
    <location>
        <begin position="739"/>
        <end position="758"/>
    </location>
</feature>
<dbReference type="EMBL" id="JBJQND010000006">
    <property type="protein sequence ID" value="KAL3874283.1"/>
    <property type="molecule type" value="Genomic_DNA"/>
</dbReference>
<feature type="compositionally biased region" description="Polar residues" evidence="4">
    <location>
        <begin position="572"/>
        <end position="590"/>
    </location>
</feature>
<feature type="compositionally biased region" description="Polar residues" evidence="4">
    <location>
        <begin position="623"/>
        <end position="634"/>
    </location>
</feature>
<evidence type="ECO:0000256" key="2">
    <source>
        <dbReference type="ARBA" id="ARBA00022737"/>
    </source>
</evidence>
<feature type="region of interest" description="Disordered" evidence="4">
    <location>
        <begin position="487"/>
        <end position="521"/>
    </location>
</feature>
<feature type="repeat" description="WD" evidence="3">
    <location>
        <begin position="326"/>
        <end position="367"/>
    </location>
</feature>
<dbReference type="InterPro" id="IPR045151">
    <property type="entry name" value="DCAF8"/>
</dbReference>
<evidence type="ECO:0000256" key="3">
    <source>
        <dbReference type="PROSITE-ProRule" id="PRU00221"/>
    </source>
</evidence>
<feature type="region of interest" description="Disordered" evidence="4">
    <location>
        <begin position="685"/>
        <end position="766"/>
    </location>
</feature>
<evidence type="ECO:0000256" key="4">
    <source>
        <dbReference type="SAM" id="MobiDB-lite"/>
    </source>
</evidence>
<feature type="compositionally biased region" description="Polar residues" evidence="4">
    <location>
        <begin position="721"/>
        <end position="733"/>
    </location>
</feature>
<dbReference type="InterPro" id="IPR019775">
    <property type="entry name" value="WD40_repeat_CS"/>
</dbReference>
<dbReference type="PANTHER" id="PTHR15574">
    <property type="entry name" value="WD REPEAT DOMAIN-CONTAINING FAMILY"/>
    <property type="match status" value="1"/>
</dbReference>
<accession>A0ABD3WNF7</accession>
<dbReference type="PROSITE" id="PS00678">
    <property type="entry name" value="WD_REPEATS_1"/>
    <property type="match status" value="1"/>
</dbReference>
<protein>
    <recommendedName>
        <fullName evidence="7">DDB1- and CUL4-associated factor 5</fullName>
    </recommendedName>
</protein>
<evidence type="ECO:0000313" key="6">
    <source>
        <dbReference type="Proteomes" id="UP001634394"/>
    </source>
</evidence>
<evidence type="ECO:0000256" key="1">
    <source>
        <dbReference type="ARBA" id="ARBA00022574"/>
    </source>
</evidence>
<dbReference type="SUPFAM" id="SSF50978">
    <property type="entry name" value="WD40 repeat-like"/>
    <property type="match status" value="1"/>
</dbReference>
<name>A0ABD3WNF7_SINWO</name>
<comment type="caution">
    <text evidence="5">The sequence shown here is derived from an EMBL/GenBank/DDBJ whole genome shotgun (WGS) entry which is preliminary data.</text>
</comment>
<keyword evidence="6" id="KW-1185">Reference proteome</keyword>
<feature type="compositionally biased region" description="Polar residues" evidence="4">
    <location>
        <begin position="704"/>
        <end position="714"/>
    </location>
</feature>
<organism evidence="5 6">
    <name type="scientific">Sinanodonta woodiana</name>
    <name type="common">Chinese pond mussel</name>
    <name type="synonym">Anodonta woodiana</name>
    <dbReference type="NCBI Taxonomy" id="1069815"/>
    <lineage>
        <taxon>Eukaryota</taxon>
        <taxon>Metazoa</taxon>
        <taxon>Spiralia</taxon>
        <taxon>Lophotrochozoa</taxon>
        <taxon>Mollusca</taxon>
        <taxon>Bivalvia</taxon>
        <taxon>Autobranchia</taxon>
        <taxon>Heteroconchia</taxon>
        <taxon>Palaeoheterodonta</taxon>
        <taxon>Unionida</taxon>
        <taxon>Unionoidea</taxon>
        <taxon>Unionidae</taxon>
        <taxon>Unioninae</taxon>
        <taxon>Sinanodonta</taxon>
    </lineage>
</organism>
<dbReference type="Proteomes" id="UP001634394">
    <property type="component" value="Unassembled WGS sequence"/>
</dbReference>
<keyword evidence="1 3" id="KW-0853">WD repeat</keyword>
<evidence type="ECO:0000313" key="5">
    <source>
        <dbReference type="EMBL" id="KAL3874283.1"/>
    </source>
</evidence>
<proteinExistence type="predicted"/>
<dbReference type="SMART" id="SM00320">
    <property type="entry name" value="WD40"/>
    <property type="match status" value="6"/>
</dbReference>
<keyword evidence="2" id="KW-0677">Repeat</keyword>
<dbReference type="InterPro" id="IPR015943">
    <property type="entry name" value="WD40/YVTN_repeat-like_dom_sf"/>
</dbReference>
<sequence>MSSSLWSRRLQNFPHGSLTFMHRREHFQEGNRTDYLLRERLALTETLYSKNLKGHFGCVNAIEFSNGNGEILASGGDDRRVLLWNVEKAISNIGKPAVLKGEHNSNIFCLAFDNQNKTIFSGGNDKQVISHDIETGQTKDVFFHEDSVYGLSTDPVNCNVFASACDDGRILIYDTRLSDPFCLANYTSSMQSVMYNPMEPRLLATANAREGVGLWDIRRPRSCLLRYGGSFVQQSCMSVRINQSGDQIIALRRRLPPVLYKINSPLTACEFDHSGYYNSCTMKSCCFAGDKDQYILSGSDEFNLYMWRIPDDLSERLYIHSAHLVLKGHRSIVNQVRFNPQNHLIVSSGVEKIVKVWTLFNQESGNTGEIQQETERQVYTHEEYINLVLNGGHITTHDYSHESTEEDPRMIAFFDSLVQRELEGQNSDEDYSSNDDDFLVPMGYFSPSESDTDDASINSVSEEDGSFSPFTIAFASIMTTQAIEGNDHFPRLSNTEDQEESSDSENIGAGMMEGQHSDSHRTHISELVAKKRHELKSIIENRQKRKFQAIAASDICSSSSSSSSSDEERNGNSKSTNAHESVVNKMSAQRQRMLKRLKTMKSRILESDSESNDDNNSHENVNCLDQPSTSTGQVKTTVSELCDLSKRDQSKSPEHLGPYLHEKCSSTCSHHGRDIVQGLPKVCDNDSVKDSSHASSDSQCDTLVGTSAGTSESQLSHEDSSNQPSTSTDSHPTWTEFKRFKHKMERARRRYRNHHQNHTKTDSDED</sequence>
<dbReference type="PANTHER" id="PTHR15574:SF43">
    <property type="entry name" value="DDB1- AND CUL4-ASSOCIATED FACTOR 5"/>
    <property type="match status" value="1"/>
</dbReference>
<dbReference type="AlphaFoldDB" id="A0ABD3WNF7"/>
<dbReference type="InterPro" id="IPR036322">
    <property type="entry name" value="WD40_repeat_dom_sf"/>
</dbReference>